<dbReference type="RefSeq" id="WP_307215226.1">
    <property type="nucleotide sequence ID" value="NZ_JAUSTI010000004.1"/>
</dbReference>
<dbReference type="Proteomes" id="UP001233836">
    <property type="component" value="Unassembled WGS sequence"/>
</dbReference>
<comment type="caution">
    <text evidence="1">The sequence shown here is derived from an EMBL/GenBank/DDBJ whole genome shotgun (WGS) entry which is preliminary data.</text>
</comment>
<dbReference type="EMBL" id="JAUSTI010000004">
    <property type="protein sequence ID" value="MDQ0170583.1"/>
    <property type="molecule type" value="Genomic_DNA"/>
</dbReference>
<name>A0ABT9WBF3_9BACL</name>
<proteinExistence type="predicted"/>
<gene>
    <name evidence="1" type="ORF">J2T19_002025</name>
</gene>
<accession>A0ABT9WBF3</accession>
<protein>
    <submittedName>
        <fullName evidence="1">Uncharacterized protein</fullName>
    </submittedName>
</protein>
<evidence type="ECO:0000313" key="1">
    <source>
        <dbReference type="EMBL" id="MDQ0170583.1"/>
    </source>
</evidence>
<organism evidence="1 2">
    <name type="scientific">Paenibacillus tundrae</name>
    <dbReference type="NCBI Taxonomy" id="528187"/>
    <lineage>
        <taxon>Bacteria</taxon>
        <taxon>Bacillati</taxon>
        <taxon>Bacillota</taxon>
        <taxon>Bacilli</taxon>
        <taxon>Bacillales</taxon>
        <taxon>Paenibacillaceae</taxon>
        <taxon>Paenibacillus</taxon>
    </lineage>
</organism>
<keyword evidence="2" id="KW-1185">Reference proteome</keyword>
<reference evidence="1 2" key="1">
    <citation type="submission" date="2023-07" db="EMBL/GenBank/DDBJ databases">
        <title>Sorghum-associated microbial communities from plants grown in Nebraska, USA.</title>
        <authorList>
            <person name="Schachtman D."/>
        </authorList>
    </citation>
    <scope>NUCLEOTIDE SEQUENCE [LARGE SCALE GENOMIC DNA]</scope>
    <source>
        <strain evidence="1 2">DS1314</strain>
    </source>
</reference>
<evidence type="ECO:0000313" key="2">
    <source>
        <dbReference type="Proteomes" id="UP001233836"/>
    </source>
</evidence>
<sequence length="124" mass="14849">MGVRKKYKRKIVRFNRLFYWYVEPDIDDEGIIKLNIVSEDKKLIVTYEVGQHNIKNKPPYIVIIGEELEGWTTEYIGYRRVLTPQWSDQIITPKLIGEIIDWCLLKDKEINIVNWKDELLRPLS</sequence>